<protein>
    <submittedName>
        <fullName evidence="4">HlyD family efflux transporter periplasmic adaptor subunit</fullName>
    </submittedName>
</protein>
<sequence length="411" mass="43323">MKMRLSGPTIIGILVALVVGLALFFATRPAVLEVELARVTRGPMRVTVNDLAETRVHDLYTVSAPVAGQMLRVPLKPGATVIAHRTLLAQILPVEVGPLDARTLAQTKSTVAALAAQASATRAEVQQSLAALNLVERQLARAAQLRAHGFVAQAALDQARAEKDRALAATAAARDEAAAARHSLDAARAALIVPGSAARGRGVVSVVAPVSGTVLTVPQESARVVTAGMPLVAIGDPAQLEMVTDLLSADAVEVRPGATVSIEDWGGAEPLIGRVRLVEPYGFLKVSALGVEEQRVNVVIDFAEPRTAWRLLGHGFRAAVRITVWSAKDAVRIPISALFRTGNAWQTFKVERGRARAVTVALGRMNDNVAQVIAGVRSGDDVIVHPGDKVRAGSKVRRRAVSPIEESNAVN</sequence>
<comment type="caution">
    <text evidence="4">The sequence shown here is derived from an EMBL/GenBank/DDBJ whole genome shotgun (WGS) entry which is preliminary data.</text>
</comment>
<dbReference type="Gene3D" id="2.40.50.100">
    <property type="match status" value="1"/>
</dbReference>
<comment type="subcellular location">
    <subcellularLocation>
        <location evidence="1">Cell envelope</location>
    </subcellularLocation>
</comment>
<reference evidence="4 5" key="1">
    <citation type="submission" date="2024-05" db="EMBL/GenBank/DDBJ databases">
        <authorList>
            <person name="Liu Q."/>
            <person name="Xin Y.-H."/>
        </authorList>
    </citation>
    <scope>NUCLEOTIDE SEQUENCE [LARGE SCALE GENOMIC DNA]</scope>
    <source>
        <strain evidence="4 5">CGMCC 1.15349</strain>
    </source>
</reference>
<dbReference type="InterPro" id="IPR050465">
    <property type="entry name" value="UPF0194_transport"/>
</dbReference>
<organism evidence="4 5">
    <name type="scientific">Sphingomonas qilianensis</name>
    <dbReference type="NCBI Taxonomy" id="1736690"/>
    <lineage>
        <taxon>Bacteria</taxon>
        <taxon>Pseudomonadati</taxon>
        <taxon>Pseudomonadota</taxon>
        <taxon>Alphaproteobacteria</taxon>
        <taxon>Sphingomonadales</taxon>
        <taxon>Sphingomonadaceae</taxon>
        <taxon>Sphingomonas</taxon>
    </lineage>
</organism>
<evidence type="ECO:0000256" key="1">
    <source>
        <dbReference type="ARBA" id="ARBA00004196"/>
    </source>
</evidence>
<name>A0ABU9XTT5_9SPHN</name>
<proteinExistence type="predicted"/>
<dbReference type="Pfam" id="PF25989">
    <property type="entry name" value="YknX_C"/>
    <property type="match status" value="1"/>
</dbReference>
<dbReference type="InterPro" id="IPR058637">
    <property type="entry name" value="YknX-like_C"/>
</dbReference>
<evidence type="ECO:0000313" key="4">
    <source>
        <dbReference type="EMBL" id="MEN2786094.1"/>
    </source>
</evidence>
<dbReference type="Gene3D" id="1.10.287.470">
    <property type="entry name" value="Helix hairpin bin"/>
    <property type="match status" value="1"/>
</dbReference>
<evidence type="ECO:0000259" key="3">
    <source>
        <dbReference type="Pfam" id="PF25989"/>
    </source>
</evidence>
<dbReference type="EMBL" id="JBDIMF010000002">
    <property type="protein sequence ID" value="MEN2786094.1"/>
    <property type="molecule type" value="Genomic_DNA"/>
</dbReference>
<dbReference type="PANTHER" id="PTHR32347:SF29">
    <property type="entry name" value="UPF0194 MEMBRANE PROTEIN YBHG"/>
    <property type="match status" value="1"/>
</dbReference>
<keyword evidence="5" id="KW-1185">Reference proteome</keyword>
<dbReference type="RefSeq" id="WP_345863898.1">
    <property type="nucleotide sequence ID" value="NZ_JBDIMF010000002.1"/>
</dbReference>
<dbReference type="Gene3D" id="2.40.420.20">
    <property type="match status" value="1"/>
</dbReference>
<evidence type="ECO:0000313" key="5">
    <source>
        <dbReference type="Proteomes" id="UP001404104"/>
    </source>
</evidence>
<keyword evidence="2" id="KW-0175">Coiled coil</keyword>
<accession>A0ABU9XTT5</accession>
<dbReference type="Proteomes" id="UP001404104">
    <property type="component" value="Unassembled WGS sequence"/>
</dbReference>
<dbReference type="PANTHER" id="PTHR32347">
    <property type="entry name" value="EFFLUX SYSTEM COMPONENT YKNX-RELATED"/>
    <property type="match status" value="1"/>
</dbReference>
<feature type="domain" description="YknX-like C-terminal permuted SH3-like" evidence="3">
    <location>
        <begin position="331"/>
        <end position="397"/>
    </location>
</feature>
<evidence type="ECO:0000256" key="2">
    <source>
        <dbReference type="ARBA" id="ARBA00023054"/>
    </source>
</evidence>
<gene>
    <name evidence="4" type="ORF">ABC969_06620</name>
</gene>